<comment type="caution">
    <text evidence="2">The sequence shown here is derived from an EMBL/GenBank/DDBJ whole genome shotgun (WGS) entry which is preliminary data.</text>
</comment>
<dbReference type="Proteomes" id="UP001498398">
    <property type="component" value="Unassembled WGS sequence"/>
</dbReference>
<name>A0ABR1JDJ9_9AGAR</name>
<evidence type="ECO:0008006" key="4">
    <source>
        <dbReference type="Google" id="ProtNLM"/>
    </source>
</evidence>
<feature type="compositionally biased region" description="Acidic residues" evidence="1">
    <location>
        <begin position="622"/>
        <end position="667"/>
    </location>
</feature>
<keyword evidence="3" id="KW-1185">Reference proteome</keyword>
<dbReference type="SUPFAM" id="SSF52047">
    <property type="entry name" value="RNI-like"/>
    <property type="match status" value="1"/>
</dbReference>
<evidence type="ECO:0000313" key="2">
    <source>
        <dbReference type="EMBL" id="KAK7456429.1"/>
    </source>
</evidence>
<dbReference type="InterPro" id="IPR032675">
    <property type="entry name" value="LRR_dom_sf"/>
</dbReference>
<sequence length="699" mass="80314">MKENKKDAVAPKTVSSTLLKVLCDRCSADIPKPFDSKHQFEFDPSKLRSTFTPSDRETQEVERSLPAVNREIAWYDEEIDRMKKYTSELEKKRAQAVAFRTKVQALISPIRKLPIEILGDIFYFYCQEHLTALDNGRSVSAPALRLSNVCSLWRTIILSRSDLWATIHLHPGTMRTHDFSLLSKVLSNSHQTPLDIIVHSENCPMQWMTYDNDSSRKAMKSLLENSSRWKTATLQLPFHQFKALGGGKNSTVARPEFTILEELELHFPFRIIGQSDEWWRVGSKIFESAKQLQSLGLIEYNPNMKTFLPSTFKNVRELDITLNEDSWVDVLKSFQKLEKLRILEYDGLGSSPPERIGANQIISSNLTQLRVLTSHDKRKNFGLFSYLRLPNLEHLEIDGTDNQVIWPSKSFSGMMKRAPFSLHTLSLENVSLSYKELLDILYIMPSLTRLTVKPLPENDETNQLTAPTFFHLLSTNTKYTVPLHRKPNLPLLTHADISMSRRFLNARLLASIIDMLESRLTSSTSATPGLKSFKFTAQHSLFLPQDLPLIQKFHALSKKHPSAYLDVRIFKLGDDLDLISVPLSEKAVRETKRGELDDNFCIQRALQDSAAAMMYEMLFGEFADDDDEEEDWDEEDEYGDEYDSEDEEYDSEDEDGDEDEDESEDEERNWMTYGGSEPPNSDDGEDGEEPRRDYGWDLD</sequence>
<reference evidence="2 3" key="1">
    <citation type="submission" date="2024-01" db="EMBL/GenBank/DDBJ databases">
        <title>A draft genome for the cacao thread blight pathogen Marasmiellus scandens.</title>
        <authorList>
            <person name="Baruah I.K."/>
            <person name="Leung J."/>
            <person name="Bukari Y."/>
            <person name="Amoako-Attah I."/>
            <person name="Meinhardt L.W."/>
            <person name="Bailey B.A."/>
            <person name="Cohen S.P."/>
        </authorList>
    </citation>
    <scope>NUCLEOTIDE SEQUENCE [LARGE SCALE GENOMIC DNA]</scope>
    <source>
        <strain evidence="2 3">GH-19</strain>
    </source>
</reference>
<protein>
    <recommendedName>
        <fullName evidence="4">F-box domain-containing protein</fullName>
    </recommendedName>
</protein>
<gene>
    <name evidence="2" type="ORF">VKT23_010677</name>
</gene>
<evidence type="ECO:0000256" key="1">
    <source>
        <dbReference type="SAM" id="MobiDB-lite"/>
    </source>
</evidence>
<dbReference type="Gene3D" id="3.80.10.10">
    <property type="entry name" value="Ribonuclease Inhibitor"/>
    <property type="match status" value="1"/>
</dbReference>
<evidence type="ECO:0000313" key="3">
    <source>
        <dbReference type="Proteomes" id="UP001498398"/>
    </source>
</evidence>
<dbReference type="EMBL" id="JBANRG010000021">
    <property type="protein sequence ID" value="KAK7456429.1"/>
    <property type="molecule type" value="Genomic_DNA"/>
</dbReference>
<proteinExistence type="predicted"/>
<accession>A0ABR1JDJ9</accession>
<organism evidence="2 3">
    <name type="scientific">Marasmiellus scandens</name>
    <dbReference type="NCBI Taxonomy" id="2682957"/>
    <lineage>
        <taxon>Eukaryota</taxon>
        <taxon>Fungi</taxon>
        <taxon>Dikarya</taxon>
        <taxon>Basidiomycota</taxon>
        <taxon>Agaricomycotina</taxon>
        <taxon>Agaricomycetes</taxon>
        <taxon>Agaricomycetidae</taxon>
        <taxon>Agaricales</taxon>
        <taxon>Marasmiineae</taxon>
        <taxon>Omphalotaceae</taxon>
        <taxon>Marasmiellus</taxon>
    </lineage>
</organism>
<feature type="compositionally biased region" description="Basic and acidic residues" evidence="1">
    <location>
        <begin position="689"/>
        <end position="699"/>
    </location>
</feature>
<feature type="region of interest" description="Disordered" evidence="1">
    <location>
        <begin position="622"/>
        <end position="699"/>
    </location>
</feature>